<evidence type="ECO:0000256" key="2">
    <source>
        <dbReference type="ARBA" id="ARBA00022771"/>
    </source>
</evidence>
<feature type="compositionally biased region" description="Low complexity" evidence="4">
    <location>
        <begin position="1"/>
        <end position="11"/>
    </location>
</feature>
<name>A0A8J2SYK7_9STRA</name>
<dbReference type="InterPro" id="IPR035898">
    <property type="entry name" value="TAZ_dom_sf"/>
</dbReference>
<organism evidence="6 7">
    <name type="scientific">Pelagomonas calceolata</name>
    <dbReference type="NCBI Taxonomy" id="35677"/>
    <lineage>
        <taxon>Eukaryota</taxon>
        <taxon>Sar</taxon>
        <taxon>Stramenopiles</taxon>
        <taxon>Ochrophyta</taxon>
        <taxon>Pelagophyceae</taxon>
        <taxon>Pelagomonadales</taxon>
        <taxon>Pelagomonadaceae</taxon>
        <taxon>Pelagomonas</taxon>
    </lineage>
</organism>
<keyword evidence="2" id="KW-0863">Zinc-finger</keyword>
<dbReference type="SMART" id="SM00551">
    <property type="entry name" value="ZnF_TAZ"/>
    <property type="match status" value="1"/>
</dbReference>
<feature type="domain" description="TAZ-type" evidence="5">
    <location>
        <begin position="428"/>
        <end position="509"/>
    </location>
</feature>
<feature type="region of interest" description="Disordered" evidence="4">
    <location>
        <begin position="150"/>
        <end position="215"/>
    </location>
</feature>
<feature type="region of interest" description="Disordered" evidence="4">
    <location>
        <begin position="1"/>
        <end position="31"/>
    </location>
</feature>
<feature type="compositionally biased region" description="Basic residues" evidence="4">
    <location>
        <begin position="190"/>
        <end position="206"/>
    </location>
</feature>
<dbReference type="OrthoDB" id="207008at2759"/>
<evidence type="ECO:0000256" key="4">
    <source>
        <dbReference type="SAM" id="MobiDB-lite"/>
    </source>
</evidence>
<gene>
    <name evidence="6" type="ORF">PECAL_5P28760</name>
</gene>
<feature type="compositionally biased region" description="Pro residues" evidence="4">
    <location>
        <begin position="12"/>
        <end position="30"/>
    </location>
</feature>
<feature type="region of interest" description="Disordered" evidence="4">
    <location>
        <begin position="241"/>
        <end position="295"/>
    </location>
</feature>
<evidence type="ECO:0000313" key="6">
    <source>
        <dbReference type="EMBL" id="CAH0378365.1"/>
    </source>
</evidence>
<protein>
    <recommendedName>
        <fullName evidence="5">TAZ-type domain-containing protein</fullName>
    </recommendedName>
</protein>
<evidence type="ECO:0000259" key="5">
    <source>
        <dbReference type="PROSITE" id="PS50134"/>
    </source>
</evidence>
<keyword evidence="7" id="KW-1185">Reference proteome</keyword>
<reference evidence="6" key="1">
    <citation type="submission" date="2021-11" db="EMBL/GenBank/DDBJ databases">
        <authorList>
            <consortium name="Genoscope - CEA"/>
            <person name="William W."/>
        </authorList>
    </citation>
    <scope>NUCLEOTIDE SEQUENCE</scope>
</reference>
<dbReference type="PANTHER" id="PTHR48125">
    <property type="entry name" value="LP07818P1"/>
    <property type="match status" value="1"/>
</dbReference>
<dbReference type="Gene3D" id="1.20.1020.10">
    <property type="entry name" value="TAZ domain"/>
    <property type="match status" value="1"/>
</dbReference>
<evidence type="ECO:0000256" key="3">
    <source>
        <dbReference type="ARBA" id="ARBA00022833"/>
    </source>
</evidence>
<keyword evidence="3" id="KW-0862">Zinc</keyword>
<dbReference type="EMBL" id="CAKKNE010000005">
    <property type="protein sequence ID" value="CAH0378365.1"/>
    <property type="molecule type" value="Genomic_DNA"/>
</dbReference>
<accession>A0A8J2SYK7</accession>
<dbReference type="PANTHER" id="PTHR48125:SF10">
    <property type="entry name" value="OS12G0136300 PROTEIN"/>
    <property type="match status" value="1"/>
</dbReference>
<dbReference type="AlphaFoldDB" id="A0A8J2SYK7"/>
<dbReference type="InterPro" id="IPR000197">
    <property type="entry name" value="Znf_TAZ"/>
</dbReference>
<evidence type="ECO:0000256" key="1">
    <source>
        <dbReference type="ARBA" id="ARBA00022723"/>
    </source>
</evidence>
<feature type="compositionally biased region" description="Low complexity" evidence="4">
    <location>
        <begin position="253"/>
        <end position="269"/>
    </location>
</feature>
<keyword evidence="1" id="KW-0479">Metal-binding</keyword>
<dbReference type="PROSITE" id="PS50134">
    <property type="entry name" value="ZF_TAZ"/>
    <property type="match status" value="1"/>
</dbReference>
<evidence type="ECO:0000313" key="7">
    <source>
        <dbReference type="Proteomes" id="UP000789595"/>
    </source>
</evidence>
<proteinExistence type="predicted"/>
<feature type="compositionally biased region" description="Polar residues" evidence="4">
    <location>
        <begin position="282"/>
        <end position="293"/>
    </location>
</feature>
<dbReference type="Pfam" id="PF02135">
    <property type="entry name" value="zf-TAZ"/>
    <property type="match status" value="1"/>
</dbReference>
<dbReference type="Proteomes" id="UP000789595">
    <property type="component" value="Unassembled WGS sequence"/>
</dbReference>
<comment type="caution">
    <text evidence="6">The sequence shown here is derived from an EMBL/GenBank/DDBJ whole genome shotgun (WGS) entry which is preliminary data.</text>
</comment>
<dbReference type="GO" id="GO:0008270">
    <property type="term" value="F:zinc ion binding"/>
    <property type="evidence" value="ECO:0007669"/>
    <property type="project" value="UniProtKB-KW"/>
</dbReference>
<dbReference type="SUPFAM" id="SSF57933">
    <property type="entry name" value="TAZ domain"/>
    <property type="match status" value="1"/>
</dbReference>
<sequence>MADSTPNATGTAPPPQAAPEAPPAQDPTNPPLSALVLAQRDMQGRILGDLRFMLHHFVQLQSARELGEEPAPAAPPVNRERLASFIGHLEQQIEKCLRPASKQSELDELEKHVTTTLLPVKAKLEQQLGNAAVANQAREAKRLQEQRATEKLALGRTPSPEHKVENIDATARPAKAPKAPKPPPKSPPRVARRRPAAARGAKRPVPRRGMPRDLSAPDLLNLEDAEGEAFGCLEYLEGDSVLGEPDSKRRKQVSASVVTDSSASSGKGSSSEDDIRGPVASPSRSKNRVSNRGSRAVLGEPARDLRFDHFDVRTVQQLPEVVEYSCSACAHAYTTTSHLNPWWSLARHACPRCGQVQFPWIDISSAANRIRHPPPAALDRAHAAARAAAAAAAAAARPPPALPKGAAPASKDGPLLAGETADTATAAGLCSATQGAQLLDLFAHARRCPGHHRDPRHAAVCANAKFVMLHARDCTSGSCPVPWCGAVRKLLRHMVRCPNGQTCNVCAAECRRTDAEPPRTDYWQALRQAGADDEAMRIVG</sequence>